<comment type="subcellular location">
    <subcellularLocation>
        <location evidence="1">Mitochondrion</location>
    </subcellularLocation>
</comment>
<dbReference type="EMBL" id="CP138582">
    <property type="protein sequence ID" value="WPG99858.1"/>
    <property type="molecule type" value="Genomic_DNA"/>
</dbReference>
<dbReference type="Pfam" id="PF12921">
    <property type="entry name" value="ATP13"/>
    <property type="match status" value="1"/>
</dbReference>
<dbReference type="Proteomes" id="UP001303373">
    <property type="component" value="Chromosome 3"/>
</dbReference>
<dbReference type="InterPro" id="IPR024319">
    <property type="entry name" value="ATPase_expression_mit"/>
</dbReference>
<keyword evidence="5" id="KW-1185">Reference proteome</keyword>
<accession>A0AAQ3M1P5</accession>
<dbReference type="AlphaFoldDB" id="A0AAQ3M1P5"/>
<sequence length="731" mass="83941">MTSFLARLGHFETRLAGVQTAAWSSGAVLKRREWVCSACRTANVRSARLEFLLSRRFFASHARRLDTFESLRSTALYAGNNEAVEFEAALQEQRLHHLKNVPSKSIESRWSEEGVLEEYDENEQDHDATTEEESYELRELFKFDHDSELSIALQQRDAELLTRCIESATLKKDYKFLSNLPPDVFTEILSVLESVQLDVQRFAEAQKDIGYSLTKEIGFKTTANVAGKCIKTLLSAIKLRRLQDRSNLTLEHCTILLRCARDLGNIRFAEIIWKITQSERLTADTACWNYYMGATLWNGRHRMRGKRMLRVTSYHMSARQNENLGLAFQNYRVGSGGLKEQVMANFGKMLQQGVVANEESFVIVILSAAREGDVAMVKSILRSGWKIDVDGIMAGTDESEIPPKRLPANSPVHPTVNLIKAVAHAFGINNEVPTALRVVDFMARHYKMEIDMETWDALFEWTFVSSRYRAGQKSRKDGSMTGQLPLQSVLNLWNTMINAPYNVQPTMDMYNRLMRNLADRDSPYEMVEKMEEGRMVQEQSSARVDILARKVDEEISKHLATSPNTAPPRAILKLCRELELGELIRSRDAAYLGRWLRLCLRASISKIRNEGYYSDPVYAGEWALRRVPRLLWEWRDFAPSRLVVETIGGTLEFDLRNSTEMRDWTAKQTTRRQKINDILARVNAKSWSSSETQEPVIREHVKPFDAEHRLHDAEDFLKGRYKRNAYLDKAN</sequence>
<proteinExistence type="predicted"/>
<dbReference type="Gene3D" id="1.25.40.10">
    <property type="entry name" value="Tetratricopeptide repeat domain"/>
    <property type="match status" value="1"/>
</dbReference>
<keyword evidence="3" id="KW-0496">Mitochondrion</keyword>
<name>A0AAQ3M1P5_9PEZI</name>
<dbReference type="InterPro" id="IPR011990">
    <property type="entry name" value="TPR-like_helical_dom_sf"/>
</dbReference>
<reference evidence="4 5" key="1">
    <citation type="submission" date="2023-11" db="EMBL/GenBank/DDBJ databases">
        <title>An acidophilic fungus is an integral part of prey digestion in a carnivorous sundew plant.</title>
        <authorList>
            <person name="Tsai I.J."/>
        </authorList>
    </citation>
    <scope>NUCLEOTIDE SEQUENCE [LARGE SCALE GENOMIC DNA]</scope>
    <source>
        <strain evidence="4">169a</strain>
    </source>
</reference>
<evidence type="ECO:0000313" key="4">
    <source>
        <dbReference type="EMBL" id="WPG99858.1"/>
    </source>
</evidence>
<evidence type="ECO:0000256" key="1">
    <source>
        <dbReference type="ARBA" id="ARBA00004173"/>
    </source>
</evidence>
<evidence type="ECO:0000256" key="2">
    <source>
        <dbReference type="ARBA" id="ARBA00022946"/>
    </source>
</evidence>
<protein>
    <submittedName>
        <fullName evidence="4">Uncharacterized protein</fullName>
    </submittedName>
</protein>
<keyword evidence="2" id="KW-0809">Transit peptide</keyword>
<evidence type="ECO:0000313" key="5">
    <source>
        <dbReference type="Proteomes" id="UP001303373"/>
    </source>
</evidence>
<organism evidence="4 5">
    <name type="scientific">Acrodontium crateriforme</name>
    <dbReference type="NCBI Taxonomy" id="150365"/>
    <lineage>
        <taxon>Eukaryota</taxon>
        <taxon>Fungi</taxon>
        <taxon>Dikarya</taxon>
        <taxon>Ascomycota</taxon>
        <taxon>Pezizomycotina</taxon>
        <taxon>Dothideomycetes</taxon>
        <taxon>Dothideomycetidae</taxon>
        <taxon>Mycosphaerellales</taxon>
        <taxon>Teratosphaeriaceae</taxon>
        <taxon>Acrodontium</taxon>
    </lineage>
</organism>
<dbReference type="GO" id="GO:0005739">
    <property type="term" value="C:mitochondrion"/>
    <property type="evidence" value="ECO:0007669"/>
    <property type="project" value="UniProtKB-SubCell"/>
</dbReference>
<gene>
    <name evidence="4" type="ORF">R9X50_00267800</name>
</gene>
<evidence type="ECO:0000256" key="3">
    <source>
        <dbReference type="ARBA" id="ARBA00023128"/>
    </source>
</evidence>